<dbReference type="Gene3D" id="1.10.630.10">
    <property type="entry name" value="Cytochrome P450"/>
    <property type="match status" value="1"/>
</dbReference>
<evidence type="ECO:0000256" key="4">
    <source>
        <dbReference type="ARBA" id="ARBA00022617"/>
    </source>
</evidence>
<dbReference type="OrthoDB" id="2789670at2759"/>
<evidence type="ECO:0000256" key="9">
    <source>
        <dbReference type="PIRSR" id="PIRSR602401-1"/>
    </source>
</evidence>
<evidence type="ECO:0000256" key="6">
    <source>
        <dbReference type="ARBA" id="ARBA00023002"/>
    </source>
</evidence>
<dbReference type="GO" id="GO:0004497">
    <property type="term" value="F:monooxygenase activity"/>
    <property type="evidence" value="ECO:0007669"/>
    <property type="project" value="UniProtKB-KW"/>
</dbReference>
<dbReference type="Proteomes" id="UP000297245">
    <property type="component" value="Unassembled WGS sequence"/>
</dbReference>
<comment type="cofactor">
    <cofactor evidence="1 9">
        <name>heme</name>
        <dbReference type="ChEBI" id="CHEBI:30413"/>
    </cofactor>
</comment>
<dbReference type="GO" id="GO:0005506">
    <property type="term" value="F:iron ion binding"/>
    <property type="evidence" value="ECO:0007669"/>
    <property type="project" value="InterPro"/>
</dbReference>
<comment type="similarity">
    <text evidence="3 10">Belongs to the cytochrome P450 family.</text>
</comment>
<evidence type="ECO:0000256" key="10">
    <source>
        <dbReference type="RuleBase" id="RU000461"/>
    </source>
</evidence>
<comment type="pathway">
    <text evidence="2">Secondary metabolite biosynthesis.</text>
</comment>
<dbReference type="CDD" id="cd11065">
    <property type="entry name" value="CYP64-like"/>
    <property type="match status" value="1"/>
</dbReference>
<evidence type="ECO:0000256" key="7">
    <source>
        <dbReference type="ARBA" id="ARBA00023004"/>
    </source>
</evidence>
<evidence type="ECO:0000256" key="2">
    <source>
        <dbReference type="ARBA" id="ARBA00005179"/>
    </source>
</evidence>
<dbReference type="Pfam" id="PF00067">
    <property type="entry name" value="p450"/>
    <property type="match status" value="1"/>
</dbReference>
<keyword evidence="4 9" id="KW-0349">Heme</keyword>
<protein>
    <submittedName>
        <fullName evidence="11">Cytochrome P450</fullName>
    </submittedName>
</protein>
<dbReference type="GO" id="GO:0016705">
    <property type="term" value="F:oxidoreductase activity, acting on paired donors, with incorporation or reduction of molecular oxygen"/>
    <property type="evidence" value="ECO:0007669"/>
    <property type="project" value="InterPro"/>
</dbReference>
<dbReference type="EMBL" id="ML179596">
    <property type="protein sequence ID" value="THU84487.1"/>
    <property type="molecule type" value="Genomic_DNA"/>
</dbReference>
<dbReference type="PROSITE" id="PS00086">
    <property type="entry name" value="CYTOCHROME_P450"/>
    <property type="match status" value="1"/>
</dbReference>
<keyword evidence="8 10" id="KW-0503">Monooxygenase</keyword>
<evidence type="ECO:0000256" key="1">
    <source>
        <dbReference type="ARBA" id="ARBA00001971"/>
    </source>
</evidence>
<reference evidence="11 12" key="1">
    <citation type="journal article" date="2019" name="Nat. Ecol. Evol.">
        <title>Megaphylogeny resolves global patterns of mushroom evolution.</title>
        <authorList>
            <person name="Varga T."/>
            <person name="Krizsan K."/>
            <person name="Foldi C."/>
            <person name="Dima B."/>
            <person name="Sanchez-Garcia M."/>
            <person name="Sanchez-Ramirez S."/>
            <person name="Szollosi G.J."/>
            <person name="Szarkandi J.G."/>
            <person name="Papp V."/>
            <person name="Albert L."/>
            <person name="Andreopoulos W."/>
            <person name="Angelini C."/>
            <person name="Antonin V."/>
            <person name="Barry K.W."/>
            <person name="Bougher N.L."/>
            <person name="Buchanan P."/>
            <person name="Buyck B."/>
            <person name="Bense V."/>
            <person name="Catcheside P."/>
            <person name="Chovatia M."/>
            <person name="Cooper J."/>
            <person name="Damon W."/>
            <person name="Desjardin D."/>
            <person name="Finy P."/>
            <person name="Geml J."/>
            <person name="Haridas S."/>
            <person name="Hughes K."/>
            <person name="Justo A."/>
            <person name="Karasinski D."/>
            <person name="Kautmanova I."/>
            <person name="Kiss B."/>
            <person name="Kocsube S."/>
            <person name="Kotiranta H."/>
            <person name="LaButti K.M."/>
            <person name="Lechner B.E."/>
            <person name="Liimatainen K."/>
            <person name="Lipzen A."/>
            <person name="Lukacs Z."/>
            <person name="Mihaltcheva S."/>
            <person name="Morgado L.N."/>
            <person name="Niskanen T."/>
            <person name="Noordeloos M.E."/>
            <person name="Ohm R.A."/>
            <person name="Ortiz-Santana B."/>
            <person name="Ovrebo C."/>
            <person name="Racz N."/>
            <person name="Riley R."/>
            <person name="Savchenko A."/>
            <person name="Shiryaev A."/>
            <person name="Soop K."/>
            <person name="Spirin V."/>
            <person name="Szebenyi C."/>
            <person name="Tomsovsky M."/>
            <person name="Tulloss R.E."/>
            <person name="Uehling J."/>
            <person name="Grigoriev I.V."/>
            <person name="Vagvolgyi C."/>
            <person name="Papp T."/>
            <person name="Martin F.M."/>
            <person name="Miettinen O."/>
            <person name="Hibbett D.S."/>
            <person name="Nagy L.G."/>
        </authorList>
    </citation>
    <scope>NUCLEOTIDE SEQUENCE [LARGE SCALE GENOMIC DNA]</scope>
    <source>
        <strain evidence="11 12">CBS 962.96</strain>
    </source>
</reference>
<evidence type="ECO:0000313" key="11">
    <source>
        <dbReference type="EMBL" id="THU84487.1"/>
    </source>
</evidence>
<dbReference type="InterPro" id="IPR050364">
    <property type="entry name" value="Cytochrome_P450_fung"/>
</dbReference>
<evidence type="ECO:0000256" key="8">
    <source>
        <dbReference type="ARBA" id="ARBA00023033"/>
    </source>
</evidence>
<dbReference type="InterPro" id="IPR036396">
    <property type="entry name" value="Cyt_P450_sf"/>
</dbReference>
<organism evidence="11 12">
    <name type="scientific">Dendrothele bispora (strain CBS 962.96)</name>
    <dbReference type="NCBI Taxonomy" id="1314807"/>
    <lineage>
        <taxon>Eukaryota</taxon>
        <taxon>Fungi</taxon>
        <taxon>Dikarya</taxon>
        <taxon>Basidiomycota</taxon>
        <taxon>Agaricomycotina</taxon>
        <taxon>Agaricomycetes</taxon>
        <taxon>Agaricomycetidae</taxon>
        <taxon>Agaricales</taxon>
        <taxon>Agaricales incertae sedis</taxon>
        <taxon>Dendrothele</taxon>
    </lineage>
</organism>
<dbReference type="AlphaFoldDB" id="A0A4S8L743"/>
<dbReference type="PRINTS" id="PR00385">
    <property type="entry name" value="P450"/>
</dbReference>
<dbReference type="PANTHER" id="PTHR46300">
    <property type="entry name" value="P450, PUTATIVE (EUROFUNG)-RELATED-RELATED"/>
    <property type="match status" value="1"/>
</dbReference>
<feature type="binding site" description="axial binding residue" evidence="9">
    <location>
        <position position="444"/>
    </location>
    <ligand>
        <name>heme</name>
        <dbReference type="ChEBI" id="CHEBI:30413"/>
    </ligand>
    <ligandPart>
        <name>Fe</name>
        <dbReference type="ChEBI" id="CHEBI:18248"/>
    </ligandPart>
</feature>
<proteinExistence type="inferred from homology"/>
<dbReference type="SUPFAM" id="SSF48264">
    <property type="entry name" value="Cytochrome P450"/>
    <property type="match status" value="1"/>
</dbReference>
<accession>A0A4S8L743</accession>
<dbReference type="GO" id="GO:0020037">
    <property type="term" value="F:heme binding"/>
    <property type="evidence" value="ECO:0007669"/>
    <property type="project" value="InterPro"/>
</dbReference>
<dbReference type="InterPro" id="IPR002401">
    <property type="entry name" value="Cyt_P450_E_grp-I"/>
</dbReference>
<evidence type="ECO:0000256" key="3">
    <source>
        <dbReference type="ARBA" id="ARBA00010617"/>
    </source>
</evidence>
<evidence type="ECO:0000256" key="5">
    <source>
        <dbReference type="ARBA" id="ARBA00022723"/>
    </source>
</evidence>
<dbReference type="InterPro" id="IPR001128">
    <property type="entry name" value="Cyt_P450"/>
</dbReference>
<gene>
    <name evidence="11" type="ORF">K435DRAFT_843625</name>
</gene>
<keyword evidence="7 9" id="KW-0408">Iron</keyword>
<name>A0A4S8L743_DENBC</name>
<keyword evidence="12" id="KW-1185">Reference proteome</keyword>
<sequence length="524" mass="59112">MSKAIELLTETNKLWVLLSIFVFTRLVAYSQRALKGKLPPGPRGLPIVGNLLQVSTEAWKEFAQWKAEYGPIVYINLAGKDMVILNSHKAAADLLDRRAAIYSDRPRNIVASEILTRSLLVVFRRYDDLWRAMRRAAHEGLHKGIAKDYFPVQQNEAIYLADAMLRDASSWDNHLRRAAASAIMSLTYDTPMIKDEKEPSVAYINDFVSRLTRAAFPGAHYVELFTWMKHLPSSLAPWKKYAEDWYRKDEVVFKSLYNDVRKRVAAGDERPSFCATIIKDKLNEFNDAEAAYLAGTMYAAGAETSSAVLAWFMHAMLLNPDVQKKAHEELDAVVGRSRMPTFSDYDQLPYIRGIVKESLRLRPVDPVGLPHRSIEDDWYEGYYIPKGTTVIANVLSLNRDPEIYGPDATEFKPERHIVNGKIAPAVVDTKDESHFTFGFGRRICVGRHVANYGLFIDIACILWACHILPVKDANGKPVLPVDNDEVNHGLVVRPVPFDCVTVPRFAEVSAILAATKETHGMESE</sequence>
<keyword evidence="6 10" id="KW-0560">Oxidoreductase</keyword>
<dbReference type="InterPro" id="IPR017972">
    <property type="entry name" value="Cyt_P450_CS"/>
</dbReference>
<keyword evidence="5 9" id="KW-0479">Metal-binding</keyword>
<dbReference type="PRINTS" id="PR00463">
    <property type="entry name" value="EP450I"/>
</dbReference>
<evidence type="ECO:0000313" key="12">
    <source>
        <dbReference type="Proteomes" id="UP000297245"/>
    </source>
</evidence>